<dbReference type="SMART" id="SM00631">
    <property type="entry name" value="Zn_pept"/>
    <property type="match status" value="1"/>
</dbReference>
<evidence type="ECO:0000259" key="10">
    <source>
        <dbReference type="PROSITE" id="PS52035"/>
    </source>
</evidence>
<feature type="chain" id="PRO_5046174494" description="Peptidase M14 domain-containing protein" evidence="9">
    <location>
        <begin position="25"/>
        <end position="456"/>
    </location>
</feature>
<dbReference type="PRINTS" id="PR00765">
    <property type="entry name" value="CRBOXYPTASEA"/>
</dbReference>
<dbReference type="InterPro" id="IPR000834">
    <property type="entry name" value="Peptidase_M14"/>
</dbReference>
<dbReference type="PANTHER" id="PTHR11705">
    <property type="entry name" value="PROTEASE FAMILY M14 CARBOXYPEPTIDASE A,B"/>
    <property type="match status" value="1"/>
</dbReference>
<keyword evidence="9" id="KW-0732">Signal</keyword>
<evidence type="ECO:0000256" key="2">
    <source>
        <dbReference type="ARBA" id="ARBA00005988"/>
    </source>
</evidence>
<evidence type="ECO:0000256" key="3">
    <source>
        <dbReference type="ARBA" id="ARBA00022670"/>
    </source>
</evidence>
<evidence type="ECO:0000256" key="5">
    <source>
        <dbReference type="ARBA" id="ARBA00022833"/>
    </source>
</evidence>
<evidence type="ECO:0000256" key="8">
    <source>
        <dbReference type="SAM" id="MobiDB-lite"/>
    </source>
</evidence>
<organism evidence="11 12">
    <name type="scientific">Pendulispora albinea</name>
    <dbReference type="NCBI Taxonomy" id="2741071"/>
    <lineage>
        <taxon>Bacteria</taxon>
        <taxon>Pseudomonadati</taxon>
        <taxon>Myxococcota</taxon>
        <taxon>Myxococcia</taxon>
        <taxon>Myxococcales</taxon>
        <taxon>Sorangiineae</taxon>
        <taxon>Pendulisporaceae</taxon>
        <taxon>Pendulispora</taxon>
    </lineage>
</organism>
<keyword evidence="4" id="KW-0378">Hydrolase</keyword>
<keyword evidence="6" id="KW-0482">Metalloprotease</keyword>
<keyword evidence="5" id="KW-0862">Zinc</keyword>
<dbReference type="EMBL" id="CP089984">
    <property type="protein sequence ID" value="WXB14938.1"/>
    <property type="molecule type" value="Genomic_DNA"/>
</dbReference>
<protein>
    <recommendedName>
        <fullName evidence="10">Peptidase M14 domain-containing protein</fullName>
    </recommendedName>
</protein>
<dbReference type="Proteomes" id="UP001370348">
    <property type="component" value="Chromosome"/>
</dbReference>
<feature type="compositionally biased region" description="Low complexity" evidence="8">
    <location>
        <begin position="258"/>
        <end position="273"/>
    </location>
</feature>
<dbReference type="PANTHER" id="PTHR11705:SF143">
    <property type="entry name" value="SLL0236 PROTEIN"/>
    <property type="match status" value="1"/>
</dbReference>
<comment type="similarity">
    <text evidence="2 7">Belongs to the peptidase M14 family.</text>
</comment>
<dbReference type="PROSITE" id="PS52035">
    <property type="entry name" value="PEPTIDASE_M14"/>
    <property type="match status" value="1"/>
</dbReference>
<proteinExistence type="inferred from homology"/>
<evidence type="ECO:0000256" key="6">
    <source>
        <dbReference type="ARBA" id="ARBA00023049"/>
    </source>
</evidence>
<feature type="region of interest" description="Disordered" evidence="8">
    <location>
        <begin position="248"/>
        <end position="275"/>
    </location>
</feature>
<feature type="signal peptide" evidence="9">
    <location>
        <begin position="1"/>
        <end position="24"/>
    </location>
</feature>
<evidence type="ECO:0000313" key="12">
    <source>
        <dbReference type="Proteomes" id="UP001370348"/>
    </source>
</evidence>
<reference evidence="11 12" key="1">
    <citation type="submission" date="2021-12" db="EMBL/GenBank/DDBJ databases">
        <title>Discovery of the Pendulisporaceae a myxobacterial family with distinct sporulation behavior and unique specialized metabolism.</title>
        <authorList>
            <person name="Garcia R."/>
            <person name="Popoff A."/>
            <person name="Bader C.D."/>
            <person name="Loehr J."/>
            <person name="Walesch S."/>
            <person name="Walt C."/>
            <person name="Boldt J."/>
            <person name="Bunk B."/>
            <person name="Haeckl F.J.F.P.J."/>
            <person name="Gunesch A.P."/>
            <person name="Birkelbach J."/>
            <person name="Nuebel U."/>
            <person name="Pietschmann T."/>
            <person name="Bach T."/>
            <person name="Mueller R."/>
        </authorList>
    </citation>
    <scope>NUCLEOTIDE SEQUENCE [LARGE SCALE GENOMIC DNA]</scope>
    <source>
        <strain evidence="11 12">MSr11954</strain>
    </source>
</reference>
<comment type="cofactor">
    <cofactor evidence="1">
        <name>Zn(2+)</name>
        <dbReference type="ChEBI" id="CHEBI:29105"/>
    </cofactor>
</comment>
<dbReference type="Gene3D" id="3.40.630.10">
    <property type="entry name" value="Zn peptidases"/>
    <property type="match status" value="1"/>
</dbReference>
<sequence>MKRWGIGVVAVAVLVGSAACSSSAQEDGAASNTPDRIWEYRVHDAVSRADDLADAGLDLLEKREGNDLFVLGDDATGDQLRALGFSIAVNEEIVVPQWAPPPLRANNAELSPADVEETYYGGYRTVNAHYAHLDKVATDYPGLAKVVTYGQSWKKQTGRGGYDLKAICITKQAAGDCALSPNSAKPRFLLYTQIHAREITTGEVAWRWIDYLTANYNTDATVKQLVDTEELWVVPIANPDGVEIVQQGGSRPQLQRKNANTSNETTTTCSTPNHGVDLNRNFGSHWGGASTTRSVCGETYLGPRADSEPETQASESLWRKLFPAVRGPNPSDPSPATAKGLLLTLHSAANTVMFPWYYETVRTGNDATQRAIARQLGSITGYPYGQSGEVLYAASGSTDDWAYEKLGVAVFTIEVGAGGNCSGFLPAFSCQASTFWPKMRPALIYAAQKAVAPFKP</sequence>
<feature type="active site" description="Proton donor/acceptor" evidence="7">
    <location>
        <position position="414"/>
    </location>
</feature>
<evidence type="ECO:0000256" key="4">
    <source>
        <dbReference type="ARBA" id="ARBA00022801"/>
    </source>
</evidence>
<dbReference type="Pfam" id="PF00246">
    <property type="entry name" value="Peptidase_M14"/>
    <property type="match status" value="1"/>
</dbReference>
<dbReference type="RefSeq" id="WP_394824562.1">
    <property type="nucleotide sequence ID" value="NZ_CP089984.1"/>
</dbReference>
<keyword evidence="3" id="KW-0645">Protease</keyword>
<dbReference type="SUPFAM" id="SSF53187">
    <property type="entry name" value="Zn-dependent exopeptidases"/>
    <property type="match status" value="1"/>
</dbReference>
<keyword evidence="12" id="KW-1185">Reference proteome</keyword>
<evidence type="ECO:0000256" key="1">
    <source>
        <dbReference type="ARBA" id="ARBA00001947"/>
    </source>
</evidence>
<feature type="domain" description="Peptidase M14" evidence="10">
    <location>
        <begin position="122"/>
        <end position="449"/>
    </location>
</feature>
<name>A0ABZ2LYK1_9BACT</name>
<evidence type="ECO:0000256" key="9">
    <source>
        <dbReference type="SAM" id="SignalP"/>
    </source>
</evidence>
<gene>
    <name evidence="11" type="ORF">LZC94_44850</name>
</gene>
<accession>A0ABZ2LYK1</accession>
<evidence type="ECO:0000256" key="7">
    <source>
        <dbReference type="PROSITE-ProRule" id="PRU01379"/>
    </source>
</evidence>
<feature type="compositionally biased region" description="Polar residues" evidence="8">
    <location>
        <begin position="248"/>
        <end position="257"/>
    </location>
</feature>
<dbReference type="PROSITE" id="PS51257">
    <property type="entry name" value="PROKAR_LIPOPROTEIN"/>
    <property type="match status" value="1"/>
</dbReference>
<evidence type="ECO:0000313" key="11">
    <source>
        <dbReference type="EMBL" id="WXB14938.1"/>
    </source>
</evidence>